<evidence type="ECO:0008006" key="4">
    <source>
        <dbReference type="Google" id="ProtNLM"/>
    </source>
</evidence>
<dbReference type="RefSeq" id="WP_344857909.1">
    <property type="nucleotide sequence ID" value="NZ_BAAAUT010000012.1"/>
</dbReference>
<dbReference type="Pfam" id="PF14019">
    <property type="entry name" value="DUF4235"/>
    <property type="match status" value="1"/>
</dbReference>
<keyword evidence="1" id="KW-0472">Membrane</keyword>
<keyword evidence="3" id="KW-1185">Reference proteome</keyword>
<protein>
    <recommendedName>
        <fullName evidence="4">DUF4235 domain-containing protein</fullName>
    </recommendedName>
</protein>
<reference evidence="3" key="1">
    <citation type="journal article" date="2019" name="Int. J. Syst. Evol. Microbiol.">
        <title>The Global Catalogue of Microorganisms (GCM) 10K type strain sequencing project: providing services to taxonomists for standard genome sequencing and annotation.</title>
        <authorList>
            <consortium name="The Broad Institute Genomics Platform"/>
            <consortium name="The Broad Institute Genome Sequencing Center for Infectious Disease"/>
            <person name="Wu L."/>
            <person name="Ma J."/>
        </authorList>
    </citation>
    <scope>NUCLEOTIDE SEQUENCE [LARGE SCALE GENOMIC DNA]</scope>
    <source>
        <strain evidence="3">JCM 9373</strain>
    </source>
</reference>
<dbReference type="Proteomes" id="UP001500320">
    <property type="component" value="Unassembled WGS sequence"/>
</dbReference>
<gene>
    <name evidence="2" type="ORF">GCM10010466_18960</name>
</gene>
<organism evidence="2 3">
    <name type="scientific">Planomonospora alba</name>
    <dbReference type="NCBI Taxonomy" id="161354"/>
    <lineage>
        <taxon>Bacteria</taxon>
        <taxon>Bacillati</taxon>
        <taxon>Actinomycetota</taxon>
        <taxon>Actinomycetes</taxon>
        <taxon>Streptosporangiales</taxon>
        <taxon>Streptosporangiaceae</taxon>
        <taxon>Planomonospora</taxon>
    </lineage>
</organism>
<evidence type="ECO:0000313" key="2">
    <source>
        <dbReference type="EMBL" id="GAA3128436.1"/>
    </source>
</evidence>
<accession>A0ABP6MXM7</accession>
<feature type="transmembrane region" description="Helical" evidence="1">
    <location>
        <begin position="57"/>
        <end position="76"/>
    </location>
</feature>
<evidence type="ECO:0000313" key="3">
    <source>
        <dbReference type="Proteomes" id="UP001500320"/>
    </source>
</evidence>
<evidence type="ECO:0000256" key="1">
    <source>
        <dbReference type="SAM" id="Phobius"/>
    </source>
</evidence>
<dbReference type="InterPro" id="IPR025329">
    <property type="entry name" value="DUF4235"/>
</dbReference>
<comment type="caution">
    <text evidence="2">The sequence shown here is derived from an EMBL/GenBank/DDBJ whole genome shotgun (WGS) entry which is preliminary data.</text>
</comment>
<dbReference type="EMBL" id="BAAAUT010000012">
    <property type="protein sequence ID" value="GAA3128436.1"/>
    <property type="molecule type" value="Genomic_DNA"/>
</dbReference>
<keyword evidence="1" id="KW-1133">Transmembrane helix</keyword>
<proteinExistence type="predicted"/>
<name>A0ABP6MXM7_9ACTN</name>
<sequence>MADEQEKQDLVWKAVGGLVGFATAWAAKKVLGFAWEKTTGKKPPADHDSLDVSLAEAIGYAVVMGVGMQVAQIVMARTARKRYDAWKALKEAAKDVVD</sequence>
<keyword evidence="1" id="KW-0812">Transmembrane</keyword>